<evidence type="ECO:0000313" key="7">
    <source>
        <dbReference type="EMBL" id="BBE10947.1"/>
    </source>
</evidence>
<feature type="region of interest" description="Disordered" evidence="5">
    <location>
        <begin position="1"/>
        <end position="36"/>
    </location>
</feature>
<evidence type="ECO:0000313" key="8">
    <source>
        <dbReference type="Proteomes" id="UP000218890"/>
    </source>
</evidence>
<dbReference type="PROSITE" id="PS52015">
    <property type="entry name" value="TONB_CTD"/>
    <property type="match status" value="1"/>
</dbReference>
<dbReference type="GO" id="GO:0016020">
    <property type="term" value="C:membrane"/>
    <property type="evidence" value="ECO:0007669"/>
    <property type="project" value="UniProtKB-SubCell"/>
</dbReference>
<gene>
    <name evidence="7" type="ORF">HH1059_02390</name>
</gene>
<evidence type="ECO:0000259" key="6">
    <source>
        <dbReference type="PROSITE" id="PS52015"/>
    </source>
</evidence>
<accession>A0A2Z6EZ83</accession>
<evidence type="ECO:0000256" key="3">
    <source>
        <dbReference type="ARBA" id="ARBA00022989"/>
    </source>
</evidence>
<evidence type="ECO:0000256" key="4">
    <source>
        <dbReference type="ARBA" id="ARBA00023136"/>
    </source>
</evidence>
<dbReference type="InterPro" id="IPR037682">
    <property type="entry name" value="TonB_C"/>
</dbReference>
<reference evidence="7" key="1">
    <citation type="submission" date="2016-02" db="EMBL/GenBank/DDBJ databases">
        <title>Halorhodospira halochloris DSM-1059 complete genome, version 2.</title>
        <authorList>
            <person name="Tsukatani Y."/>
        </authorList>
    </citation>
    <scope>NUCLEOTIDE SEQUENCE</scope>
    <source>
        <strain evidence="7">DSM 1059</strain>
    </source>
</reference>
<dbReference type="SUPFAM" id="SSF74653">
    <property type="entry name" value="TolA/TonB C-terminal domain"/>
    <property type="match status" value="1"/>
</dbReference>
<comment type="subcellular location">
    <subcellularLocation>
        <location evidence="1">Membrane</location>
        <topology evidence="1">Single-pass membrane protein</topology>
    </subcellularLocation>
</comment>
<dbReference type="KEGG" id="hhk:HH1059_02390"/>
<keyword evidence="8" id="KW-1185">Reference proteome</keyword>
<evidence type="ECO:0000256" key="1">
    <source>
        <dbReference type="ARBA" id="ARBA00004167"/>
    </source>
</evidence>
<keyword evidence="4" id="KW-0472">Membrane</keyword>
<keyword evidence="3" id="KW-1133">Transmembrane helix</keyword>
<dbReference type="NCBIfam" id="TIGR01352">
    <property type="entry name" value="tonB_Cterm"/>
    <property type="match status" value="1"/>
</dbReference>
<dbReference type="GO" id="GO:0055085">
    <property type="term" value="P:transmembrane transport"/>
    <property type="evidence" value="ECO:0007669"/>
    <property type="project" value="InterPro"/>
</dbReference>
<dbReference type="Pfam" id="PF13103">
    <property type="entry name" value="TonB_2"/>
    <property type="match status" value="1"/>
</dbReference>
<feature type="domain" description="TonB C-terminal" evidence="6">
    <location>
        <begin position="36"/>
        <end position="130"/>
    </location>
</feature>
<evidence type="ECO:0000256" key="5">
    <source>
        <dbReference type="SAM" id="MobiDB-lite"/>
    </source>
</evidence>
<keyword evidence="2" id="KW-0812">Transmembrane</keyword>
<sequence length="130" mass="14963">MDQEREAQRQQQLDDERQRLQQERQQAEEQQRLEGLQNRYMRAIADSVESSWSRPRGTPEGLEAVIRVSFTRDGTVRRVEVVDGSGDSGFDRSVEQAVHRASPVPFPDSDEAALQQRMSTITFRFAPDRS</sequence>
<dbReference type="AlphaFoldDB" id="A0A2Z6EZ83"/>
<name>A0A2Z6EZ83_HALHR</name>
<evidence type="ECO:0000256" key="2">
    <source>
        <dbReference type="ARBA" id="ARBA00022692"/>
    </source>
</evidence>
<dbReference type="Gene3D" id="3.30.1150.10">
    <property type="match status" value="1"/>
</dbReference>
<dbReference type="InterPro" id="IPR006260">
    <property type="entry name" value="TonB/TolA_C"/>
</dbReference>
<proteinExistence type="predicted"/>
<protein>
    <recommendedName>
        <fullName evidence="6">TonB C-terminal domain-containing protein</fullName>
    </recommendedName>
</protein>
<organism evidence="7 8">
    <name type="scientific">Halorhodospira halochloris</name>
    <name type="common">Ectothiorhodospira halochloris</name>
    <dbReference type="NCBI Taxonomy" id="1052"/>
    <lineage>
        <taxon>Bacteria</taxon>
        <taxon>Pseudomonadati</taxon>
        <taxon>Pseudomonadota</taxon>
        <taxon>Gammaproteobacteria</taxon>
        <taxon>Chromatiales</taxon>
        <taxon>Ectothiorhodospiraceae</taxon>
        <taxon>Halorhodospira</taxon>
    </lineage>
</organism>
<dbReference type="EMBL" id="AP017372">
    <property type="protein sequence ID" value="BBE10947.1"/>
    <property type="molecule type" value="Genomic_DNA"/>
</dbReference>
<dbReference type="Proteomes" id="UP000218890">
    <property type="component" value="Chromosome"/>
</dbReference>
<feature type="compositionally biased region" description="Basic and acidic residues" evidence="5">
    <location>
        <begin position="1"/>
        <end position="32"/>
    </location>
</feature>